<protein>
    <submittedName>
        <fullName evidence="2">Uncharacterized protein</fullName>
    </submittedName>
</protein>
<organism evidence="2">
    <name type="scientific">bioreactor metagenome</name>
    <dbReference type="NCBI Taxonomy" id="1076179"/>
    <lineage>
        <taxon>unclassified sequences</taxon>
        <taxon>metagenomes</taxon>
        <taxon>ecological metagenomes</taxon>
    </lineage>
</organism>
<comment type="caution">
    <text evidence="2">The sequence shown here is derived from an EMBL/GenBank/DDBJ whole genome shotgun (WGS) entry which is preliminary data.</text>
</comment>
<evidence type="ECO:0000256" key="1">
    <source>
        <dbReference type="SAM" id="MobiDB-lite"/>
    </source>
</evidence>
<sequence>MVVEHVHHDPRHPAPFAADPGAAGAKGRMGFSVGVDCPVQAQPLSEPRGQVGRGGVEGPFDEIAHQPAQAQQRVGAGEDGVGEVVHGGGRGG</sequence>
<reference evidence="2" key="1">
    <citation type="submission" date="2019-08" db="EMBL/GenBank/DDBJ databases">
        <authorList>
            <person name="Kucharzyk K."/>
            <person name="Murdoch R.W."/>
            <person name="Higgins S."/>
            <person name="Loffler F."/>
        </authorList>
    </citation>
    <scope>NUCLEOTIDE SEQUENCE</scope>
</reference>
<dbReference type="AlphaFoldDB" id="A0A645I2N0"/>
<name>A0A645I2N0_9ZZZZ</name>
<feature type="compositionally biased region" description="Low complexity" evidence="1">
    <location>
        <begin position="14"/>
        <end position="25"/>
    </location>
</feature>
<evidence type="ECO:0000313" key="2">
    <source>
        <dbReference type="EMBL" id="MPN45012.1"/>
    </source>
</evidence>
<dbReference type="EMBL" id="VSSQ01104591">
    <property type="protein sequence ID" value="MPN45012.1"/>
    <property type="molecule type" value="Genomic_DNA"/>
</dbReference>
<feature type="region of interest" description="Disordered" evidence="1">
    <location>
        <begin position="40"/>
        <end position="92"/>
    </location>
</feature>
<proteinExistence type="predicted"/>
<accession>A0A645I2N0</accession>
<gene>
    <name evidence="2" type="ORF">SDC9_192579</name>
</gene>
<feature type="region of interest" description="Disordered" evidence="1">
    <location>
        <begin position="1"/>
        <end position="25"/>
    </location>
</feature>